<dbReference type="Proteomes" id="UP000054695">
    <property type="component" value="Unassembled WGS sequence"/>
</dbReference>
<reference evidence="3 4" key="1">
    <citation type="submission" date="2015-11" db="EMBL/GenBank/DDBJ databases">
        <title>Genomic analysis of 38 Legionella species identifies large and diverse effector repertoires.</title>
        <authorList>
            <person name="Burstein D."/>
            <person name="Amaro F."/>
            <person name="Zusman T."/>
            <person name="Lifshitz Z."/>
            <person name="Cohen O."/>
            <person name="Gilbert J.A."/>
            <person name="Pupko T."/>
            <person name="Shuman H.A."/>
            <person name="Segal G."/>
        </authorList>
    </citation>
    <scope>NUCLEOTIDE SEQUENCE [LARGE SCALE GENOMIC DNA]</scope>
    <source>
        <strain evidence="3 4">WIGA</strain>
    </source>
</reference>
<feature type="transmembrane region" description="Helical" evidence="2">
    <location>
        <begin position="95"/>
        <end position="118"/>
    </location>
</feature>
<evidence type="ECO:0000256" key="2">
    <source>
        <dbReference type="SAM" id="Phobius"/>
    </source>
</evidence>
<dbReference type="AlphaFoldDB" id="A0A0W0RUC4"/>
<keyword evidence="2" id="KW-1133">Transmembrane helix</keyword>
<dbReference type="EMBL" id="LNXU01000014">
    <property type="protein sequence ID" value="KTC74609.1"/>
    <property type="molecule type" value="Genomic_DNA"/>
</dbReference>
<keyword evidence="1" id="KW-0175">Coiled coil</keyword>
<feature type="coiled-coil region" evidence="1">
    <location>
        <begin position="185"/>
        <end position="219"/>
    </location>
</feature>
<dbReference type="PATRIC" id="fig|447.4.peg.1371"/>
<evidence type="ECO:0000313" key="4">
    <source>
        <dbReference type="Proteomes" id="UP000054695"/>
    </source>
</evidence>
<keyword evidence="2" id="KW-0812">Transmembrane</keyword>
<comment type="caution">
    <text evidence="3">The sequence shown here is derived from an EMBL/GenBank/DDBJ whole genome shotgun (WGS) entry which is preliminary data.</text>
</comment>
<feature type="transmembrane region" description="Helical" evidence="2">
    <location>
        <begin position="130"/>
        <end position="156"/>
    </location>
</feature>
<evidence type="ECO:0000256" key="1">
    <source>
        <dbReference type="SAM" id="Coils"/>
    </source>
</evidence>
<feature type="transmembrane region" description="Helical" evidence="2">
    <location>
        <begin position="304"/>
        <end position="324"/>
    </location>
</feature>
<evidence type="ECO:0000313" key="3">
    <source>
        <dbReference type="EMBL" id="KTC74609.1"/>
    </source>
</evidence>
<proteinExistence type="predicted"/>
<organism evidence="3 4">
    <name type="scientific">Legionella bozemanae</name>
    <name type="common">Fluoribacter bozemanae</name>
    <dbReference type="NCBI Taxonomy" id="447"/>
    <lineage>
        <taxon>Bacteria</taxon>
        <taxon>Pseudomonadati</taxon>
        <taxon>Pseudomonadota</taxon>
        <taxon>Gammaproteobacteria</taxon>
        <taxon>Legionellales</taxon>
        <taxon>Legionellaceae</taxon>
        <taxon>Legionella</taxon>
    </lineage>
</organism>
<accession>A0A0W0RUC4</accession>
<gene>
    <name evidence="3" type="ORF">Lboz_1285</name>
</gene>
<feature type="transmembrane region" description="Helical" evidence="2">
    <location>
        <begin position="274"/>
        <end position="298"/>
    </location>
</feature>
<keyword evidence="4" id="KW-1185">Reference proteome</keyword>
<name>A0A0W0RUC4_LEGBO</name>
<sequence length="411" mass="45786">MQNDRLVDKMREFEIANTLYEATEILEDIQRPIDSDLGFFTHRKKPKKFLKKILFLAQIIKTTGDSGKAIMQIGSSIRAFNNIKPTESLTQGLNIGTIAFAALDFFLIPFIYLTAYLLDGKAPINRSNNAKWLFSAIVLALTITSICVPAIAVAIAFTTASISLTLNLFLLGQALYECYHLSKERRATRKLIAGVESQIEESQNKASRLRTALDDVSTEQQLLLQYKQIISLQGIFNAQKEYLMQLKLTELKLSKKIKNAGLVQVMDRSVGLSLCTMGMIGLIVSLYFPVVGLGILTAVSAISLAYLIIRLAVPLLQLLAGWIMSKLRPGTGARISKDEPGQAHENNKEPSTDLMIEHFFGSKKNANEFLKRGPKKDEDLSLTSTTAIFQIKKSSLKERDNKELTCSEFII</sequence>
<protein>
    <submittedName>
        <fullName evidence="3">Coiled-coil protein</fullName>
    </submittedName>
</protein>
<keyword evidence="2" id="KW-0472">Membrane</keyword>
<dbReference type="STRING" id="447.Lboz_1285"/>